<gene>
    <name evidence="4" type="ORF">B0H17DRAFT_992415</name>
</gene>
<proteinExistence type="predicted"/>
<evidence type="ECO:0000313" key="4">
    <source>
        <dbReference type="EMBL" id="KAJ7659863.1"/>
    </source>
</evidence>
<accession>A0AAD7G219</accession>
<dbReference type="Pfam" id="PF13600">
    <property type="entry name" value="DUF4140"/>
    <property type="match status" value="1"/>
</dbReference>
<dbReference type="AlphaFoldDB" id="A0AAD7G219"/>
<keyword evidence="5" id="KW-1185">Reference proteome</keyword>
<dbReference type="Pfam" id="PF13598">
    <property type="entry name" value="DUF4139"/>
    <property type="match status" value="1"/>
</dbReference>
<dbReference type="PANTHER" id="PTHR31005:SF8">
    <property type="entry name" value="DUF4139 DOMAIN-CONTAINING PROTEIN"/>
    <property type="match status" value="1"/>
</dbReference>
<dbReference type="InterPro" id="IPR011935">
    <property type="entry name" value="CHP02231"/>
</dbReference>
<evidence type="ECO:0008006" key="6">
    <source>
        <dbReference type="Google" id="ProtNLM"/>
    </source>
</evidence>
<evidence type="ECO:0000256" key="1">
    <source>
        <dbReference type="SAM" id="MobiDB-lite"/>
    </source>
</evidence>
<dbReference type="InterPro" id="IPR037291">
    <property type="entry name" value="DUF4139"/>
</dbReference>
<dbReference type="EMBL" id="JARKIE010000267">
    <property type="protein sequence ID" value="KAJ7659863.1"/>
    <property type="molecule type" value="Genomic_DNA"/>
</dbReference>
<protein>
    <recommendedName>
        <fullName evidence="6">Mucoidy inhibitor A</fullName>
    </recommendedName>
</protein>
<evidence type="ECO:0000313" key="5">
    <source>
        <dbReference type="Proteomes" id="UP001221757"/>
    </source>
</evidence>
<evidence type="ECO:0000259" key="3">
    <source>
        <dbReference type="Pfam" id="PF13600"/>
    </source>
</evidence>
<evidence type="ECO:0000259" key="2">
    <source>
        <dbReference type="Pfam" id="PF13598"/>
    </source>
</evidence>
<dbReference type="PANTHER" id="PTHR31005">
    <property type="entry name" value="DUF4139 DOMAIN-CONTAINING PROTEIN"/>
    <property type="match status" value="1"/>
</dbReference>
<comment type="caution">
    <text evidence="4">The sequence shown here is derived from an EMBL/GenBank/DDBJ whole genome shotgun (WGS) entry which is preliminary data.</text>
</comment>
<dbReference type="Proteomes" id="UP001221757">
    <property type="component" value="Unassembled WGS sequence"/>
</dbReference>
<organism evidence="4 5">
    <name type="scientific">Mycena rosella</name>
    <name type="common">Pink bonnet</name>
    <name type="synonym">Agaricus rosellus</name>
    <dbReference type="NCBI Taxonomy" id="1033263"/>
    <lineage>
        <taxon>Eukaryota</taxon>
        <taxon>Fungi</taxon>
        <taxon>Dikarya</taxon>
        <taxon>Basidiomycota</taxon>
        <taxon>Agaricomycotina</taxon>
        <taxon>Agaricomycetes</taxon>
        <taxon>Agaricomycetidae</taxon>
        <taxon>Agaricales</taxon>
        <taxon>Marasmiineae</taxon>
        <taxon>Mycenaceae</taxon>
        <taxon>Mycena</taxon>
    </lineage>
</organism>
<feature type="region of interest" description="Disordered" evidence="1">
    <location>
        <begin position="305"/>
        <end position="326"/>
    </location>
</feature>
<dbReference type="NCBIfam" id="TIGR02231">
    <property type="entry name" value="mucoidy inhibitor MuiA family protein"/>
    <property type="match status" value="1"/>
</dbReference>
<sequence length="588" mass="64710">MTTDHPPAFEATSTIELQSIADSKITGVSLYPSRAEVTRLYKFAVKTGQNQVQISGLPNLLEVESLRVEGRGAATIHDVTVSRAKEEHVQTSSPELTALLSKRERIADARSRCKKSLAALEQYLNSLTIQHLDVSKLESVMDNYDSTGEKLESKKSDLTEQLRSIDADIARARIDVPKENERLRMKAVVGVFAQTAGDVEIALIYAVPWATWTAFYDIRVDMSAKEDSITLNYRAAITQNTGESWEDVPLMLETSTPTFGIGIPRLTPWNLEIDHGLPPPTIHIKRPAMMMPVMMQAAPAPIIIQDSHRSRSHSRSRSRSRSPRAYHAPVAPAMEFRGVYVASKGNVSASFRVPGLVSIPSDGEAHNFTIVKLNLQAAMSWVCVPKLDTKAHINAKITNASEYTLLGGKASVYVDGSFISRTEVPPVSPKESFDCPLGVDPSIRITYHPVTKKLSRSGFYTKSANYVFSQRITVFNTKTIVAERVKIIDQIPMSQNSQIEVKLTNPALTLPSQSLTSSTKPPAPQVLNIARGVTAQWDGVDEPDCELESLGVDRKLNWLCSVPSQGKINLALEWEVTVSPARAKIIGL</sequence>
<feature type="compositionally biased region" description="Basic residues" evidence="1">
    <location>
        <begin position="310"/>
        <end position="324"/>
    </location>
</feature>
<feature type="domain" description="DUF4140" evidence="3">
    <location>
        <begin position="28"/>
        <end position="125"/>
    </location>
</feature>
<dbReference type="InterPro" id="IPR025554">
    <property type="entry name" value="DUF4140"/>
</dbReference>
<reference evidence="4" key="1">
    <citation type="submission" date="2023-03" db="EMBL/GenBank/DDBJ databases">
        <title>Massive genome expansion in bonnet fungi (Mycena s.s.) driven by repeated elements and novel gene families across ecological guilds.</title>
        <authorList>
            <consortium name="Lawrence Berkeley National Laboratory"/>
            <person name="Harder C.B."/>
            <person name="Miyauchi S."/>
            <person name="Viragh M."/>
            <person name="Kuo A."/>
            <person name="Thoen E."/>
            <person name="Andreopoulos B."/>
            <person name="Lu D."/>
            <person name="Skrede I."/>
            <person name="Drula E."/>
            <person name="Henrissat B."/>
            <person name="Morin E."/>
            <person name="Kohler A."/>
            <person name="Barry K."/>
            <person name="LaButti K."/>
            <person name="Morin E."/>
            <person name="Salamov A."/>
            <person name="Lipzen A."/>
            <person name="Mereny Z."/>
            <person name="Hegedus B."/>
            <person name="Baldrian P."/>
            <person name="Stursova M."/>
            <person name="Weitz H."/>
            <person name="Taylor A."/>
            <person name="Grigoriev I.V."/>
            <person name="Nagy L.G."/>
            <person name="Martin F."/>
            <person name="Kauserud H."/>
        </authorList>
    </citation>
    <scope>NUCLEOTIDE SEQUENCE</scope>
    <source>
        <strain evidence="4">CBHHK067</strain>
    </source>
</reference>
<feature type="domain" description="DUF4139" evidence="2">
    <location>
        <begin position="202"/>
        <end position="513"/>
    </location>
</feature>
<name>A0AAD7G219_MYCRO</name>